<reference evidence="2" key="1">
    <citation type="journal article" date="2019" name="Int. J. Syst. Evol. Microbiol.">
        <title>The Global Catalogue of Microorganisms (GCM) 10K type strain sequencing project: providing services to taxonomists for standard genome sequencing and annotation.</title>
        <authorList>
            <consortium name="The Broad Institute Genomics Platform"/>
            <consortium name="The Broad Institute Genome Sequencing Center for Infectious Disease"/>
            <person name="Wu L."/>
            <person name="Ma J."/>
        </authorList>
    </citation>
    <scope>NUCLEOTIDE SEQUENCE [LARGE SCALE GENOMIC DNA]</scope>
    <source>
        <strain evidence="2">KCTC 42255</strain>
    </source>
</reference>
<organism evidence="1 2">
    <name type="scientific">Mesonia sediminis</name>
    <dbReference type="NCBI Taxonomy" id="1703946"/>
    <lineage>
        <taxon>Bacteria</taxon>
        <taxon>Pseudomonadati</taxon>
        <taxon>Bacteroidota</taxon>
        <taxon>Flavobacteriia</taxon>
        <taxon>Flavobacteriales</taxon>
        <taxon>Flavobacteriaceae</taxon>
        <taxon>Mesonia</taxon>
    </lineage>
</organism>
<dbReference type="EMBL" id="JBHULZ010000026">
    <property type="protein sequence ID" value="MFD2697650.1"/>
    <property type="molecule type" value="Genomic_DNA"/>
</dbReference>
<dbReference type="PROSITE" id="PS51257">
    <property type="entry name" value="PROKAR_LIPOPROTEIN"/>
    <property type="match status" value="1"/>
</dbReference>
<accession>A0ABW5SE34</accession>
<dbReference type="Gene3D" id="2.130.10.10">
    <property type="entry name" value="YVTN repeat-like/Quinoprotein amine dehydrogenase"/>
    <property type="match status" value="1"/>
</dbReference>
<dbReference type="SUPFAM" id="SSF63825">
    <property type="entry name" value="YWTD domain"/>
    <property type="match status" value="1"/>
</dbReference>
<dbReference type="RefSeq" id="WP_379045892.1">
    <property type="nucleotide sequence ID" value="NZ_JBHULZ010000026.1"/>
</dbReference>
<evidence type="ECO:0000313" key="2">
    <source>
        <dbReference type="Proteomes" id="UP001597357"/>
    </source>
</evidence>
<name>A0ABW5SE34_9FLAO</name>
<sequence>MKHFFKSWILLVAVSLTIISCNNDDDNSGLSTPQGKYDLGYIISNEGNFGSPTASLSFLSADFATLENGIYANANNGNPLGDVLNHFTTNEDLAFLVLNNSNKIEVVNRFTFEKVATISEEIELPRFAAADDNVLYISNSGSQSITVYSLTDFSLLRKIELNKSVEQLELTDNYLFVQNASFGTGKEITPIKVSDFSVEQAISLPDNIKAIEEEDDILYVLHQSGVSKFNINSKQKITTIPFADGFTGVSKFDVEDNFIYFIQGSSIYKNAANADIMTETALVDTNADGASWGVGYGFAVEEDHIFYTDVNGFTENSDVMIYNLEGELIQSITTGIGANGVEFND</sequence>
<dbReference type="InterPro" id="IPR031815">
    <property type="entry name" value="DUF5074"/>
</dbReference>
<protein>
    <submittedName>
        <fullName evidence="1">YncE family protein</fullName>
    </submittedName>
</protein>
<keyword evidence="2" id="KW-1185">Reference proteome</keyword>
<comment type="caution">
    <text evidence="1">The sequence shown here is derived from an EMBL/GenBank/DDBJ whole genome shotgun (WGS) entry which is preliminary data.</text>
</comment>
<evidence type="ECO:0000313" key="1">
    <source>
        <dbReference type="EMBL" id="MFD2697650.1"/>
    </source>
</evidence>
<dbReference type="InterPro" id="IPR015943">
    <property type="entry name" value="WD40/YVTN_repeat-like_dom_sf"/>
</dbReference>
<dbReference type="Pfam" id="PF16819">
    <property type="entry name" value="DUF5074"/>
    <property type="match status" value="1"/>
</dbReference>
<gene>
    <name evidence="1" type="ORF">ACFSQ0_06565</name>
</gene>
<dbReference type="Proteomes" id="UP001597357">
    <property type="component" value="Unassembled WGS sequence"/>
</dbReference>
<proteinExistence type="predicted"/>